<evidence type="ECO:0000313" key="3">
    <source>
        <dbReference type="Proteomes" id="UP000622890"/>
    </source>
</evidence>
<dbReference type="GO" id="GO:0015628">
    <property type="term" value="P:protein secretion by the type II secretion system"/>
    <property type="evidence" value="ECO:0007669"/>
    <property type="project" value="TreeGrafter"/>
</dbReference>
<feature type="region of interest" description="Disordered" evidence="1">
    <location>
        <begin position="60"/>
        <end position="142"/>
    </location>
</feature>
<feature type="compositionally biased region" description="Polar residues" evidence="1">
    <location>
        <begin position="110"/>
        <end position="123"/>
    </location>
</feature>
<feature type="compositionally biased region" description="Polar residues" evidence="1">
    <location>
        <begin position="64"/>
        <end position="74"/>
    </location>
</feature>
<dbReference type="Pfam" id="PF12836">
    <property type="entry name" value="HHH_3"/>
    <property type="match status" value="1"/>
</dbReference>
<keyword evidence="3" id="KW-1185">Reference proteome</keyword>
<feature type="compositionally biased region" description="Low complexity" evidence="1">
    <location>
        <begin position="76"/>
        <end position="102"/>
    </location>
</feature>
<comment type="caution">
    <text evidence="2">The sequence shown here is derived from an EMBL/GenBank/DDBJ whole genome shotgun (WGS) entry which is preliminary data.</text>
</comment>
<dbReference type="Gene3D" id="1.10.150.280">
    <property type="entry name" value="AF1531-like domain"/>
    <property type="match status" value="1"/>
</dbReference>
<dbReference type="InterPro" id="IPR051675">
    <property type="entry name" value="Endo/Exo/Phosphatase_dom_1"/>
</dbReference>
<name>A0A934SM55_9BURK</name>
<dbReference type="AlphaFoldDB" id="A0A934SM55"/>
<proteinExistence type="predicted"/>
<sequence>MLAGFAFADADVNKADQAALDGIKGIGPVISKRIIDERQAHGPYKDWADFEQRVKGIGDKKAASLSQGGLTVNGQAMPNAPAKSAAAASKPSSSTSMSEAGSTKAGARNGASTKGSGVNNPFTPSGGAPASKPAAPAPAPAR</sequence>
<dbReference type="PANTHER" id="PTHR21180">
    <property type="entry name" value="ENDONUCLEASE/EXONUCLEASE/PHOSPHATASE FAMILY DOMAIN-CONTAINING PROTEIN 1"/>
    <property type="match status" value="1"/>
</dbReference>
<accession>A0A934SM55</accession>
<dbReference type="InterPro" id="IPR010994">
    <property type="entry name" value="RuvA_2-like"/>
</dbReference>
<feature type="compositionally biased region" description="Low complexity" evidence="1">
    <location>
        <begin position="124"/>
        <end position="134"/>
    </location>
</feature>
<gene>
    <name evidence="2" type="ORF">JJB74_00580</name>
</gene>
<evidence type="ECO:0000256" key="1">
    <source>
        <dbReference type="SAM" id="MobiDB-lite"/>
    </source>
</evidence>
<dbReference type="EMBL" id="JAEPBG010000001">
    <property type="protein sequence ID" value="MBK4733111.1"/>
    <property type="molecule type" value="Genomic_DNA"/>
</dbReference>
<dbReference type="PANTHER" id="PTHR21180:SF32">
    <property type="entry name" value="ENDONUCLEASE_EXONUCLEASE_PHOSPHATASE FAMILY DOMAIN-CONTAINING PROTEIN 1"/>
    <property type="match status" value="1"/>
</dbReference>
<protein>
    <submittedName>
        <fullName evidence="2">Helix-hairpin-helix domain-containing protein</fullName>
    </submittedName>
</protein>
<reference evidence="2" key="1">
    <citation type="submission" date="2021-01" db="EMBL/GenBank/DDBJ databases">
        <title>Genome sequence of strain Noviherbaspirillum sp. DKR-6.</title>
        <authorList>
            <person name="Chaudhary D.K."/>
        </authorList>
    </citation>
    <scope>NUCLEOTIDE SEQUENCE</scope>
    <source>
        <strain evidence="2">DKR-6</strain>
    </source>
</reference>
<dbReference type="SUPFAM" id="SSF47781">
    <property type="entry name" value="RuvA domain 2-like"/>
    <property type="match status" value="1"/>
</dbReference>
<organism evidence="2 3">
    <name type="scientific">Noviherbaspirillum pedocola</name>
    <dbReference type="NCBI Taxonomy" id="2801341"/>
    <lineage>
        <taxon>Bacteria</taxon>
        <taxon>Pseudomonadati</taxon>
        <taxon>Pseudomonadota</taxon>
        <taxon>Betaproteobacteria</taxon>
        <taxon>Burkholderiales</taxon>
        <taxon>Oxalobacteraceae</taxon>
        <taxon>Noviherbaspirillum</taxon>
    </lineage>
</organism>
<evidence type="ECO:0000313" key="2">
    <source>
        <dbReference type="EMBL" id="MBK4733111.1"/>
    </source>
</evidence>
<dbReference type="Proteomes" id="UP000622890">
    <property type="component" value="Unassembled WGS sequence"/>
</dbReference>
<dbReference type="GO" id="GO:0015627">
    <property type="term" value="C:type II protein secretion system complex"/>
    <property type="evidence" value="ECO:0007669"/>
    <property type="project" value="TreeGrafter"/>
</dbReference>